<keyword evidence="1" id="KW-0812">Transmembrane</keyword>
<evidence type="ECO:0000313" key="3">
    <source>
        <dbReference type="Proteomes" id="UP000197290"/>
    </source>
</evidence>
<gene>
    <name evidence="2" type="ORF">SPDO_13970</name>
</gene>
<keyword evidence="1" id="KW-1133">Transmembrane helix</keyword>
<feature type="transmembrane region" description="Helical" evidence="1">
    <location>
        <begin position="59"/>
        <end position="77"/>
    </location>
</feature>
<feature type="transmembrane region" description="Helical" evidence="1">
    <location>
        <begin position="34"/>
        <end position="52"/>
    </location>
</feature>
<accession>A0A245ZNQ7</accession>
<organism evidence="2 3">
    <name type="scientific">Sphingomonas dokdonensis</name>
    <dbReference type="NCBI Taxonomy" id="344880"/>
    <lineage>
        <taxon>Bacteria</taxon>
        <taxon>Pseudomonadati</taxon>
        <taxon>Pseudomonadota</taxon>
        <taxon>Alphaproteobacteria</taxon>
        <taxon>Sphingomonadales</taxon>
        <taxon>Sphingomonadaceae</taxon>
        <taxon>Sphingomonas</taxon>
    </lineage>
</organism>
<keyword evidence="3" id="KW-1185">Reference proteome</keyword>
<keyword evidence="1" id="KW-0472">Membrane</keyword>
<dbReference type="EMBL" id="NBBI01000002">
    <property type="protein sequence ID" value="OWK31388.1"/>
    <property type="molecule type" value="Genomic_DNA"/>
</dbReference>
<comment type="caution">
    <text evidence="2">The sequence shown here is derived from an EMBL/GenBank/DDBJ whole genome shotgun (WGS) entry which is preliminary data.</text>
</comment>
<proteinExistence type="predicted"/>
<dbReference type="Proteomes" id="UP000197290">
    <property type="component" value="Unassembled WGS sequence"/>
</dbReference>
<evidence type="ECO:0000313" key="2">
    <source>
        <dbReference type="EMBL" id="OWK31388.1"/>
    </source>
</evidence>
<feature type="transmembrane region" description="Helical" evidence="1">
    <location>
        <begin position="89"/>
        <end position="109"/>
    </location>
</feature>
<reference evidence="2 3" key="1">
    <citation type="submission" date="2017-03" db="EMBL/GenBank/DDBJ databases">
        <title>Genome sequence of Sphingomonas dokdonensis DSM 21029.</title>
        <authorList>
            <person name="Poehlein A."/>
            <person name="Wuebbeler J.H."/>
            <person name="Steinbuechel A."/>
            <person name="Daniel R."/>
        </authorList>
    </citation>
    <scope>NUCLEOTIDE SEQUENCE [LARGE SCALE GENOMIC DNA]</scope>
    <source>
        <strain evidence="2 3">DSM 21029</strain>
    </source>
</reference>
<dbReference type="AlphaFoldDB" id="A0A245ZNQ7"/>
<feature type="transmembrane region" description="Helical" evidence="1">
    <location>
        <begin position="7"/>
        <end position="28"/>
    </location>
</feature>
<protein>
    <submittedName>
        <fullName evidence="2">Uncharacterized protein</fullName>
    </submittedName>
</protein>
<evidence type="ECO:0000256" key="1">
    <source>
        <dbReference type="SAM" id="Phobius"/>
    </source>
</evidence>
<name>A0A245ZNQ7_9SPHN</name>
<sequence length="127" mass="13485">MQKRRFVGWAAAYALATAAVVIAVAGYFENAGLLVSQVALIAGPTLVPFLILCGRPTRAGWVVLALLTAAGWAWTVYTDTRPYQGGGASFAVFFGWFGCLVASVVAGVARLAARIRKRRQEPGVRQG</sequence>